<keyword evidence="2" id="KW-1185">Reference proteome</keyword>
<name>A0A285RLB8_9RHOB</name>
<dbReference type="AlphaFoldDB" id="A0A285RLB8"/>
<accession>A0A285RLB8</accession>
<dbReference type="OrthoDB" id="7690394at2"/>
<dbReference type="EMBL" id="OBMT01000001">
    <property type="protein sequence ID" value="SOB94654.1"/>
    <property type="molecule type" value="Genomic_DNA"/>
</dbReference>
<evidence type="ECO:0000313" key="1">
    <source>
        <dbReference type="EMBL" id="SOB94654.1"/>
    </source>
</evidence>
<organism evidence="1 2">
    <name type="scientific">Rhodobacter maris</name>
    <dbReference type="NCBI Taxonomy" id="446682"/>
    <lineage>
        <taxon>Bacteria</taxon>
        <taxon>Pseudomonadati</taxon>
        <taxon>Pseudomonadota</taxon>
        <taxon>Alphaproteobacteria</taxon>
        <taxon>Rhodobacterales</taxon>
        <taxon>Rhodobacter group</taxon>
        <taxon>Rhodobacter</taxon>
    </lineage>
</organism>
<evidence type="ECO:0000313" key="2">
    <source>
        <dbReference type="Proteomes" id="UP000219111"/>
    </source>
</evidence>
<protein>
    <submittedName>
        <fullName evidence="1">Uncharacterized protein</fullName>
    </submittedName>
</protein>
<reference evidence="2" key="1">
    <citation type="submission" date="2017-08" db="EMBL/GenBank/DDBJ databases">
        <authorList>
            <person name="Varghese N."/>
            <person name="Submissions S."/>
        </authorList>
    </citation>
    <scope>NUCLEOTIDE SEQUENCE [LARGE SCALE GENOMIC DNA]</scope>
    <source>
        <strain evidence="2">JA276</strain>
    </source>
</reference>
<dbReference type="RefSeq" id="WP_097068552.1">
    <property type="nucleotide sequence ID" value="NZ_OBMT01000001.1"/>
</dbReference>
<sequence length="71" mass="7242">MTAHTLPPAALASDPASRVNLSADELIAGPCALPFAPLAMPHQVIEHDIGLMRRLLAGMLPPAAPTAGTGH</sequence>
<dbReference type="Proteomes" id="UP000219111">
    <property type="component" value="Unassembled WGS sequence"/>
</dbReference>
<proteinExistence type="predicted"/>
<gene>
    <name evidence="1" type="ORF">SAMN05877831_101561</name>
</gene>